<sequence length="203" mass="23630">MNPTDIKRTKRWRSASDDKDTIVSPAKVRKYNSHNSPLPQSQDQEGDVLMTDDMLLVSSLNTQLIPSNYLPPQAQNHFLAPVTDEEYMRDVKDAVIGSLTNTSLTVQRNLRKSLDQIGWPEVFASRKTWDDRDVERTTVFLETFDKERVWPEWSVRDVNALKCIVGFREVLIKYGITFLRDMFFMDRNVHDVYEMVTEISARP</sequence>
<gene>
    <name evidence="2" type="ORF">P280DRAFT_112471</name>
</gene>
<keyword evidence="3" id="KW-1185">Reference proteome</keyword>
<dbReference type="AlphaFoldDB" id="A0A6A6RNW1"/>
<evidence type="ECO:0000313" key="2">
    <source>
        <dbReference type="EMBL" id="KAF2637229.1"/>
    </source>
</evidence>
<organism evidence="2 3">
    <name type="scientific">Massarina eburnea CBS 473.64</name>
    <dbReference type="NCBI Taxonomy" id="1395130"/>
    <lineage>
        <taxon>Eukaryota</taxon>
        <taxon>Fungi</taxon>
        <taxon>Dikarya</taxon>
        <taxon>Ascomycota</taxon>
        <taxon>Pezizomycotina</taxon>
        <taxon>Dothideomycetes</taxon>
        <taxon>Pleosporomycetidae</taxon>
        <taxon>Pleosporales</taxon>
        <taxon>Massarineae</taxon>
        <taxon>Massarinaceae</taxon>
        <taxon>Massarina</taxon>
    </lineage>
</organism>
<dbReference type="EMBL" id="MU006794">
    <property type="protein sequence ID" value="KAF2637229.1"/>
    <property type="molecule type" value="Genomic_DNA"/>
</dbReference>
<evidence type="ECO:0000313" key="3">
    <source>
        <dbReference type="Proteomes" id="UP000799753"/>
    </source>
</evidence>
<evidence type="ECO:0000256" key="1">
    <source>
        <dbReference type="SAM" id="MobiDB-lite"/>
    </source>
</evidence>
<feature type="region of interest" description="Disordered" evidence="1">
    <location>
        <begin position="1"/>
        <end position="44"/>
    </location>
</feature>
<name>A0A6A6RNW1_9PLEO</name>
<dbReference type="Proteomes" id="UP000799753">
    <property type="component" value="Unassembled WGS sequence"/>
</dbReference>
<protein>
    <submittedName>
        <fullName evidence="2">Uncharacterized protein</fullName>
    </submittedName>
</protein>
<proteinExistence type="predicted"/>
<feature type="compositionally biased region" description="Polar residues" evidence="1">
    <location>
        <begin position="33"/>
        <end position="43"/>
    </location>
</feature>
<accession>A0A6A6RNW1</accession>
<reference evidence="2" key="1">
    <citation type="journal article" date="2020" name="Stud. Mycol.">
        <title>101 Dothideomycetes genomes: a test case for predicting lifestyles and emergence of pathogens.</title>
        <authorList>
            <person name="Haridas S."/>
            <person name="Albert R."/>
            <person name="Binder M."/>
            <person name="Bloem J."/>
            <person name="Labutti K."/>
            <person name="Salamov A."/>
            <person name="Andreopoulos B."/>
            <person name="Baker S."/>
            <person name="Barry K."/>
            <person name="Bills G."/>
            <person name="Bluhm B."/>
            <person name="Cannon C."/>
            <person name="Castanera R."/>
            <person name="Culley D."/>
            <person name="Daum C."/>
            <person name="Ezra D."/>
            <person name="Gonzalez J."/>
            <person name="Henrissat B."/>
            <person name="Kuo A."/>
            <person name="Liang C."/>
            <person name="Lipzen A."/>
            <person name="Lutzoni F."/>
            <person name="Magnuson J."/>
            <person name="Mondo S."/>
            <person name="Nolan M."/>
            <person name="Ohm R."/>
            <person name="Pangilinan J."/>
            <person name="Park H.-J."/>
            <person name="Ramirez L."/>
            <person name="Alfaro M."/>
            <person name="Sun H."/>
            <person name="Tritt A."/>
            <person name="Yoshinaga Y."/>
            <person name="Zwiers L.-H."/>
            <person name="Turgeon B."/>
            <person name="Goodwin S."/>
            <person name="Spatafora J."/>
            <person name="Crous P."/>
            <person name="Grigoriev I."/>
        </authorList>
    </citation>
    <scope>NUCLEOTIDE SEQUENCE</scope>
    <source>
        <strain evidence="2">CBS 473.64</strain>
    </source>
</reference>